<dbReference type="OrthoDB" id="7814at2157"/>
<dbReference type="SUPFAM" id="SSF52374">
    <property type="entry name" value="Nucleotidylyl transferase"/>
    <property type="match status" value="1"/>
</dbReference>
<dbReference type="RefSeq" id="WP_144729607.1">
    <property type="nucleotide sequence ID" value="NZ_ML675581.1"/>
</dbReference>
<keyword evidence="2" id="KW-1185">Reference proteome</keyword>
<dbReference type="Proteomes" id="UP000315289">
    <property type="component" value="Unassembled WGS sequence"/>
</dbReference>
<dbReference type="EMBL" id="VOAH01000005">
    <property type="protein sequence ID" value="TVP40853.1"/>
    <property type="molecule type" value="Genomic_DNA"/>
</dbReference>
<accession>A0A557SW81</accession>
<proteinExistence type="predicted"/>
<dbReference type="AlphaFoldDB" id="A0A557SW81"/>
<gene>
    <name evidence="1" type="ORF">NARC_50034</name>
</gene>
<reference evidence="1 2" key="1">
    <citation type="journal article" date="2019" name="Front. Microbiol.">
        <title>Ammonia Oxidation by the Arctic Terrestrial Thaumarchaeote Candidatus Nitrosocosmicus arcticus Is Stimulated by Increasing Temperatures.</title>
        <authorList>
            <person name="Alves R.J.E."/>
            <person name="Kerou M."/>
            <person name="Zappe A."/>
            <person name="Bittner R."/>
            <person name="Abby S.S."/>
            <person name="Schmidt H.A."/>
            <person name="Pfeifer K."/>
            <person name="Schleper C."/>
        </authorList>
    </citation>
    <scope>NUCLEOTIDE SEQUENCE [LARGE SCALE GENOMIC DNA]</scope>
    <source>
        <strain evidence="1 2">Kfb</strain>
    </source>
</reference>
<organism evidence="1 2">
    <name type="scientific">Candidatus Nitrosocosmicus arcticus</name>
    <dbReference type="NCBI Taxonomy" id="2035267"/>
    <lineage>
        <taxon>Archaea</taxon>
        <taxon>Nitrososphaerota</taxon>
        <taxon>Nitrososphaeria</taxon>
        <taxon>Nitrososphaerales</taxon>
        <taxon>Nitrososphaeraceae</taxon>
        <taxon>Candidatus Nitrosocosmicus</taxon>
    </lineage>
</organism>
<sequence>MEKKIAAIFLAHINPLTVSHESIIQNLLQNYSVYIYPVRFLKDGIEVNTRSFPFSYEIRKQMILESFNYHRNIHVLGDYAFLSPYIQYFPPFVSPAFKRLKNKIILNVRENSFITYTGDRAERVLLSLFGFNPVKANRQVISSTNVKNLLYKSVLFSENLTPNLESKSDELKWHEFVSPKVGQVIEDNWETIINFSNTKDETIRVIGMKFPKNGFI</sequence>
<evidence type="ECO:0008006" key="3">
    <source>
        <dbReference type="Google" id="ProtNLM"/>
    </source>
</evidence>
<evidence type="ECO:0000313" key="2">
    <source>
        <dbReference type="Proteomes" id="UP000315289"/>
    </source>
</evidence>
<name>A0A557SW81_9ARCH</name>
<comment type="caution">
    <text evidence="1">The sequence shown here is derived from an EMBL/GenBank/DDBJ whole genome shotgun (WGS) entry which is preliminary data.</text>
</comment>
<dbReference type="InterPro" id="IPR014729">
    <property type="entry name" value="Rossmann-like_a/b/a_fold"/>
</dbReference>
<evidence type="ECO:0000313" key="1">
    <source>
        <dbReference type="EMBL" id="TVP40853.1"/>
    </source>
</evidence>
<protein>
    <recommendedName>
        <fullName evidence="3">Cytidyltransferase-like domain-containing protein</fullName>
    </recommendedName>
</protein>
<dbReference type="Gene3D" id="3.40.50.620">
    <property type="entry name" value="HUPs"/>
    <property type="match status" value="1"/>
</dbReference>